<gene>
    <name evidence="1" type="ORF">OSB1V03_LOCUS16735</name>
</gene>
<dbReference type="Proteomes" id="UP000759131">
    <property type="component" value="Unassembled WGS sequence"/>
</dbReference>
<organism evidence="1">
    <name type="scientific">Medioppia subpectinata</name>
    <dbReference type="NCBI Taxonomy" id="1979941"/>
    <lineage>
        <taxon>Eukaryota</taxon>
        <taxon>Metazoa</taxon>
        <taxon>Ecdysozoa</taxon>
        <taxon>Arthropoda</taxon>
        <taxon>Chelicerata</taxon>
        <taxon>Arachnida</taxon>
        <taxon>Acari</taxon>
        <taxon>Acariformes</taxon>
        <taxon>Sarcoptiformes</taxon>
        <taxon>Oribatida</taxon>
        <taxon>Brachypylina</taxon>
        <taxon>Oppioidea</taxon>
        <taxon>Oppiidae</taxon>
        <taxon>Medioppia</taxon>
    </lineage>
</organism>
<evidence type="ECO:0000313" key="2">
    <source>
        <dbReference type="Proteomes" id="UP000759131"/>
    </source>
</evidence>
<dbReference type="EMBL" id="OC873605">
    <property type="protein sequence ID" value="CAD7636761.1"/>
    <property type="molecule type" value="Genomic_DNA"/>
</dbReference>
<reference evidence="1" key="1">
    <citation type="submission" date="2020-11" db="EMBL/GenBank/DDBJ databases">
        <authorList>
            <person name="Tran Van P."/>
        </authorList>
    </citation>
    <scope>NUCLEOTIDE SEQUENCE</scope>
</reference>
<dbReference type="AlphaFoldDB" id="A0A7R9QAA7"/>
<sequence>MLGFTYVSLLDSAPFRLIFGHNSRT</sequence>
<dbReference type="EMBL" id="CAJPIZ010019030">
    <property type="protein sequence ID" value="CAG2116778.1"/>
    <property type="molecule type" value="Genomic_DNA"/>
</dbReference>
<name>A0A7R9QAA7_9ACAR</name>
<accession>A0A7R9QAA7</accession>
<keyword evidence="2" id="KW-1185">Reference proteome</keyword>
<protein>
    <submittedName>
        <fullName evidence="1">Uncharacterized protein</fullName>
    </submittedName>
</protein>
<proteinExistence type="predicted"/>
<evidence type="ECO:0000313" key="1">
    <source>
        <dbReference type="EMBL" id="CAD7636761.1"/>
    </source>
</evidence>